<sequence length="202" mass="22176">MVTGGFVTMDIDFGDGSDKVVMGLPDTNIQAIGPHIPQHLTPDVAPKESGYMLVIPQYKPVNTRGRLSAVQLWALESGAMAVMVLRKKCSEDAVCPVIRDVHTCSKEEAFCAQLMTCTSNKIIKCPHHNLAKVLEFEIAHVIQITVEAGHQYVKLTDRPEVLPGDIIAFISAMAKVAYRKPYLKEPSDLGAITFDMQETVIP</sequence>
<dbReference type="EMBL" id="KK113966">
    <property type="protein sequence ID" value="KFM61461.1"/>
    <property type="molecule type" value="Genomic_DNA"/>
</dbReference>
<dbReference type="OrthoDB" id="10436338at2759"/>
<gene>
    <name evidence="1" type="ORF">X975_13051</name>
</gene>
<keyword evidence="2" id="KW-1185">Reference proteome</keyword>
<accession>A0A087T8M2</accession>
<feature type="non-terminal residue" evidence="1">
    <location>
        <position position="202"/>
    </location>
</feature>
<protein>
    <submittedName>
        <fullName evidence="1">Uncharacterized protein</fullName>
    </submittedName>
</protein>
<evidence type="ECO:0000313" key="2">
    <source>
        <dbReference type="Proteomes" id="UP000054359"/>
    </source>
</evidence>
<dbReference type="AlphaFoldDB" id="A0A087T8M2"/>
<proteinExistence type="predicted"/>
<evidence type="ECO:0000313" key="1">
    <source>
        <dbReference type="EMBL" id="KFM61461.1"/>
    </source>
</evidence>
<reference evidence="1 2" key="1">
    <citation type="submission" date="2013-11" db="EMBL/GenBank/DDBJ databases">
        <title>Genome sequencing of Stegodyphus mimosarum.</title>
        <authorList>
            <person name="Bechsgaard J."/>
        </authorList>
    </citation>
    <scope>NUCLEOTIDE SEQUENCE [LARGE SCALE GENOMIC DNA]</scope>
</reference>
<organism evidence="1 2">
    <name type="scientific">Stegodyphus mimosarum</name>
    <name type="common">African social velvet spider</name>
    <dbReference type="NCBI Taxonomy" id="407821"/>
    <lineage>
        <taxon>Eukaryota</taxon>
        <taxon>Metazoa</taxon>
        <taxon>Ecdysozoa</taxon>
        <taxon>Arthropoda</taxon>
        <taxon>Chelicerata</taxon>
        <taxon>Arachnida</taxon>
        <taxon>Araneae</taxon>
        <taxon>Araneomorphae</taxon>
        <taxon>Entelegynae</taxon>
        <taxon>Eresoidea</taxon>
        <taxon>Eresidae</taxon>
        <taxon>Stegodyphus</taxon>
    </lineage>
</organism>
<name>A0A087T8M2_STEMI</name>
<dbReference type="Proteomes" id="UP000054359">
    <property type="component" value="Unassembled WGS sequence"/>
</dbReference>